<accession>A0A8J1U7F0</accession>
<dbReference type="SMART" id="SM00054">
    <property type="entry name" value="EFh"/>
    <property type="match status" value="6"/>
</dbReference>
<feature type="region of interest" description="Disordered" evidence="4">
    <location>
        <begin position="349"/>
        <end position="379"/>
    </location>
</feature>
<evidence type="ECO:0000256" key="2">
    <source>
        <dbReference type="ARBA" id="ARBA00022737"/>
    </source>
</evidence>
<dbReference type="InterPro" id="IPR011992">
    <property type="entry name" value="EF-hand-dom_pair"/>
</dbReference>
<evidence type="ECO:0000313" key="6">
    <source>
        <dbReference type="Proteomes" id="UP000749559"/>
    </source>
</evidence>
<feature type="compositionally biased region" description="Polar residues" evidence="4">
    <location>
        <begin position="77"/>
        <end position="97"/>
    </location>
</feature>
<dbReference type="Pfam" id="PF08976">
    <property type="entry name" value="EF-hand_11"/>
    <property type="match status" value="1"/>
</dbReference>
<dbReference type="Pfam" id="PF13499">
    <property type="entry name" value="EF-hand_7"/>
    <property type="match status" value="1"/>
</dbReference>
<dbReference type="InterPro" id="IPR052603">
    <property type="entry name" value="EFCB6"/>
</dbReference>
<dbReference type="SUPFAM" id="SSF47473">
    <property type="entry name" value="EF-hand"/>
    <property type="match status" value="4"/>
</dbReference>
<keyword evidence="3" id="KW-0106">Calcium</keyword>
<dbReference type="CDD" id="cd00051">
    <property type="entry name" value="EFh"/>
    <property type="match status" value="1"/>
</dbReference>
<evidence type="ECO:0000256" key="4">
    <source>
        <dbReference type="SAM" id="MobiDB-lite"/>
    </source>
</evidence>
<dbReference type="InterPro" id="IPR002048">
    <property type="entry name" value="EF_hand_dom"/>
</dbReference>
<proteinExistence type="predicted"/>
<dbReference type="OrthoDB" id="26525at2759"/>
<reference evidence="5" key="1">
    <citation type="submission" date="2022-03" db="EMBL/GenBank/DDBJ databases">
        <authorList>
            <person name="Martin C."/>
        </authorList>
    </citation>
    <scope>NUCLEOTIDE SEQUENCE</scope>
</reference>
<dbReference type="PROSITE" id="PS50222">
    <property type="entry name" value="EF_HAND_2"/>
    <property type="match status" value="4"/>
</dbReference>
<name>A0A8J1U7F0_OWEFU</name>
<dbReference type="AlphaFoldDB" id="A0A8J1U7F0"/>
<dbReference type="GO" id="GO:0005509">
    <property type="term" value="F:calcium ion binding"/>
    <property type="evidence" value="ECO:0007669"/>
    <property type="project" value="InterPro"/>
</dbReference>
<dbReference type="Gene3D" id="1.10.238.10">
    <property type="entry name" value="EF-hand"/>
    <property type="match status" value="6"/>
</dbReference>
<evidence type="ECO:0000313" key="5">
    <source>
        <dbReference type="EMBL" id="CAH1794326.1"/>
    </source>
</evidence>
<dbReference type="InterPro" id="IPR015070">
    <property type="entry name" value="EF_hand_DJBP"/>
</dbReference>
<dbReference type="Proteomes" id="UP000749559">
    <property type="component" value="Unassembled WGS sequence"/>
</dbReference>
<keyword evidence="6" id="KW-1185">Reference proteome</keyword>
<keyword evidence="1" id="KW-0597">Phosphoprotein</keyword>
<comment type="caution">
    <text evidence="5">The sequence shown here is derived from an EMBL/GenBank/DDBJ whole genome shotgun (WGS) entry which is preliminary data.</text>
</comment>
<gene>
    <name evidence="5" type="ORF">OFUS_LOCUS19038</name>
</gene>
<dbReference type="PANTHER" id="PTHR20875">
    <property type="entry name" value="EF-HAND CALCIUM-BINDING DOMAIN-CONTAINING PROTEIN 6-RELATED"/>
    <property type="match status" value="1"/>
</dbReference>
<evidence type="ECO:0000256" key="1">
    <source>
        <dbReference type="ARBA" id="ARBA00022553"/>
    </source>
</evidence>
<sequence>MSQVGIQSRPGTQMSLKRVGIEIQHPLSRLGNPERLDIQAMAITTPRPGSEMGLVSQNRGVSASGRSMANEVEYPKSLQSPRKSHSSTGRMSSQNRIPHFSTTGYADAIPEGVEVTQGDPSKTRLPVFGVPATSRSDVASRAASRMSTASAQARLEIDELESVLKDKANHHYFELRKRFKDNDPEGKGNCSREALSRIVVTLIGRPLNQVVFGRLMNRLGLGQRAVISFADFFKVFRERHDSEYPNWMDPIQRTFSDKANTTADEVHIQLKEKAKQRILDAADMFPQSNPDGATHILKPEFRIMLNKNNYFLDDDEFDRLWKRYDPTNSGTINGANLMRKLGVSVQHRGSTAGDRLSPIDDDKLSPRSPTQRKIPRKVQERQRSLHVESWLKTKFREGFKSMKGAFAEHDKDHKGIVSFDVFLNVLNKYGLKLDRPHLSEFCSRCNIVPKKDGVPYKDFLSRFQDRSEAGMTHNILSNSNHKYNRSQTPGARSSLSAIESNLMNLFQREFLQLLGTFHKVDQQNTDLLSQEAFRAAIESRFNLGMTDEQFQTFIEHVPLNHEGMVKYADFMAQFDTRGQAPSLFDSKSVIIQPEVMSPEPFGDHEVDRLVMESPPLEADAAPRRPTHELFKIIKQLLTTKYEQVEREFQDIDEWNSKRLNQETAYKLLQRFNLDPEISRGEVRSLWKTLITNKDKSLNFQEFTRHFGFSLKSAAYPNAKLSPPKKGDVDFQIRSRKLNCAADMLHDNLKSKIDYMWEDLHKEFTEMDPYKTCYISKDEFTDVLQELCVYLGDHELKLLTEKFDVKKDGRVNYVEFLKPFAAKRQTWRHGNNLLSMLQHPVSEMPMSDIPEPPQNGLTGLTSKLRQKLSGDWKNLRRAFKKLDKINSGYLSVPEFRSVLKLCNIILDEDDVYQVMQSFDEEMTGKVSYHKFLNETFQAAIPPKRRLDQSIAEK</sequence>
<feature type="region of interest" description="Disordered" evidence="4">
    <location>
        <begin position="72"/>
        <end position="97"/>
    </location>
</feature>
<keyword evidence="2" id="KW-0677">Repeat</keyword>
<protein>
    <submittedName>
        <fullName evidence="5">Uncharacterized protein</fullName>
    </submittedName>
</protein>
<organism evidence="5 6">
    <name type="scientific">Owenia fusiformis</name>
    <name type="common">Polychaete worm</name>
    <dbReference type="NCBI Taxonomy" id="6347"/>
    <lineage>
        <taxon>Eukaryota</taxon>
        <taxon>Metazoa</taxon>
        <taxon>Spiralia</taxon>
        <taxon>Lophotrochozoa</taxon>
        <taxon>Annelida</taxon>
        <taxon>Polychaeta</taxon>
        <taxon>Sedentaria</taxon>
        <taxon>Canalipalpata</taxon>
        <taxon>Sabellida</taxon>
        <taxon>Oweniida</taxon>
        <taxon>Oweniidae</taxon>
        <taxon>Owenia</taxon>
    </lineage>
</organism>
<dbReference type="EMBL" id="CAIIXF020000009">
    <property type="protein sequence ID" value="CAH1794326.1"/>
    <property type="molecule type" value="Genomic_DNA"/>
</dbReference>
<evidence type="ECO:0000256" key="3">
    <source>
        <dbReference type="ARBA" id="ARBA00022837"/>
    </source>
</evidence>
<dbReference type="PANTHER" id="PTHR20875:SF5">
    <property type="entry name" value="EF-HAND DOMAIN-CONTAINING PROTEIN"/>
    <property type="match status" value="1"/>
</dbReference>